<dbReference type="GO" id="GO:0003964">
    <property type="term" value="F:RNA-directed DNA polymerase activity"/>
    <property type="evidence" value="ECO:0007669"/>
    <property type="project" value="UniProtKB-KW"/>
</dbReference>
<evidence type="ECO:0000256" key="3">
    <source>
        <dbReference type="ARBA" id="ARBA00022695"/>
    </source>
</evidence>
<dbReference type="PROSITE" id="PS50878">
    <property type="entry name" value="RT_POL"/>
    <property type="match status" value="1"/>
</dbReference>
<evidence type="ECO:0000256" key="9">
    <source>
        <dbReference type="ARBA" id="ARBA00048173"/>
    </source>
</evidence>
<dbReference type="RefSeq" id="WP_145031768.1">
    <property type="nucleotide sequence ID" value="NZ_CP036271.1"/>
</dbReference>
<dbReference type="InterPro" id="IPR051083">
    <property type="entry name" value="GrpII_Intron_Splice-Mob/Def"/>
</dbReference>
<evidence type="ECO:0000256" key="7">
    <source>
        <dbReference type="ARBA" id="ARBA00023118"/>
    </source>
</evidence>
<keyword evidence="3" id="KW-0548">Nucleotidyltransferase</keyword>
<reference evidence="12 13" key="1">
    <citation type="submission" date="2019-02" db="EMBL/GenBank/DDBJ databases">
        <title>Deep-cultivation of Planctomycetes and their phenomic and genomic characterization uncovers novel biology.</title>
        <authorList>
            <person name="Wiegand S."/>
            <person name="Jogler M."/>
            <person name="Boedeker C."/>
            <person name="Pinto D."/>
            <person name="Vollmers J."/>
            <person name="Rivas-Marin E."/>
            <person name="Kohn T."/>
            <person name="Peeters S.H."/>
            <person name="Heuer A."/>
            <person name="Rast P."/>
            <person name="Oberbeckmann S."/>
            <person name="Bunk B."/>
            <person name="Jeske O."/>
            <person name="Meyerdierks A."/>
            <person name="Storesund J.E."/>
            <person name="Kallscheuer N."/>
            <person name="Luecker S."/>
            <person name="Lage O.M."/>
            <person name="Pohl T."/>
            <person name="Merkel B.J."/>
            <person name="Hornburger P."/>
            <person name="Mueller R.-W."/>
            <person name="Bruemmer F."/>
            <person name="Labrenz M."/>
            <person name="Spormann A.M."/>
            <person name="Op den Camp H."/>
            <person name="Overmann J."/>
            <person name="Amann R."/>
            <person name="Jetten M.S.M."/>
            <person name="Mascher T."/>
            <person name="Medema M.H."/>
            <person name="Devos D.P."/>
            <person name="Kaster A.-K."/>
            <person name="Ovreas L."/>
            <person name="Rohde M."/>
            <person name="Galperin M.Y."/>
            <person name="Jogler C."/>
        </authorList>
    </citation>
    <scope>NUCLEOTIDE SEQUENCE [LARGE SCALE GENOMIC DNA]</scope>
    <source>
        <strain evidence="12 13">Pan44</strain>
    </source>
</reference>
<evidence type="ECO:0000256" key="4">
    <source>
        <dbReference type="ARBA" id="ARBA00022723"/>
    </source>
</evidence>
<protein>
    <recommendedName>
        <fullName evidence="1">RNA-directed DNA polymerase</fullName>
        <ecNumber evidence="1">2.7.7.49</ecNumber>
    </recommendedName>
</protein>
<gene>
    <name evidence="12" type="ORF">Pan44_37260</name>
</gene>
<organism evidence="12 13">
    <name type="scientific">Caulifigura coniformis</name>
    <dbReference type="NCBI Taxonomy" id="2527983"/>
    <lineage>
        <taxon>Bacteria</taxon>
        <taxon>Pseudomonadati</taxon>
        <taxon>Planctomycetota</taxon>
        <taxon>Planctomycetia</taxon>
        <taxon>Planctomycetales</taxon>
        <taxon>Planctomycetaceae</taxon>
        <taxon>Caulifigura</taxon>
    </lineage>
</organism>
<evidence type="ECO:0000256" key="6">
    <source>
        <dbReference type="ARBA" id="ARBA00022918"/>
    </source>
</evidence>
<dbReference type="CDD" id="cd03487">
    <property type="entry name" value="RT_Bac_retron_II"/>
    <property type="match status" value="1"/>
</dbReference>
<evidence type="ECO:0000256" key="10">
    <source>
        <dbReference type="SAM" id="MobiDB-lite"/>
    </source>
</evidence>
<keyword evidence="5" id="KW-0460">Magnesium</keyword>
<dbReference type="InParanoid" id="A0A517SHS6"/>
<dbReference type="PRINTS" id="PR00866">
    <property type="entry name" value="RNADNAPOLMS"/>
</dbReference>
<evidence type="ECO:0000256" key="2">
    <source>
        <dbReference type="ARBA" id="ARBA00022679"/>
    </source>
</evidence>
<feature type="region of interest" description="Disordered" evidence="10">
    <location>
        <begin position="15"/>
        <end position="74"/>
    </location>
</feature>
<dbReference type="InterPro" id="IPR000123">
    <property type="entry name" value="Reverse_transcriptase_msDNA"/>
</dbReference>
<feature type="domain" description="Reverse transcriptase" evidence="11">
    <location>
        <begin position="134"/>
        <end position="368"/>
    </location>
</feature>
<evidence type="ECO:0000313" key="13">
    <source>
        <dbReference type="Proteomes" id="UP000315700"/>
    </source>
</evidence>
<proteinExistence type="inferred from homology"/>
<keyword evidence="7" id="KW-0051">Antiviral defense</keyword>
<comment type="catalytic activity">
    <reaction evidence="9">
        <text>DNA(n) + a 2'-deoxyribonucleoside 5'-triphosphate = DNA(n+1) + diphosphate</text>
        <dbReference type="Rhea" id="RHEA:22508"/>
        <dbReference type="Rhea" id="RHEA-COMP:17339"/>
        <dbReference type="Rhea" id="RHEA-COMP:17340"/>
        <dbReference type="ChEBI" id="CHEBI:33019"/>
        <dbReference type="ChEBI" id="CHEBI:61560"/>
        <dbReference type="ChEBI" id="CHEBI:173112"/>
        <dbReference type="EC" id="2.7.7.49"/>
    </reaction>
</comment>
<dbReference type="InterPro" id="IPR000477">
    <property type="entry name" value="RT_dom"/>
</dbReference>
<dbReference type="OrthoDB" id="9788687at2"/>
<sequence>MGLFDLLRRLLFGAPASPTDTAGSSPAPRASQMPVAPKSLPVATPAGKRGPARKLPPFRYQSKPRRTSPKAERVARRPYTFAAPTALGEYLDLSTDADLGLLDHLGLPRLQTPADIAEWLEIPLGRLAWLSGRFFENHKPQSERSAHYNFRWLKKRSGGHRLIESPKKQLKAVQEKILREILDKADAHPRAFGFIAGRSAILNAREHVAPYVLLKFDLENFYPSVRYSRVVAIYRTLGFSRAAAIWLARLTTSAVPSSMSFPGGDPYGLNPYLSRHLPQGAPTSPALANMSAYGLDVRLTGLARSFGVTYTRYADDLTFSGDQKFAGALRDFIPLTETIIRKERFFLNVSKRRIIRRSGRQTVTGVVVNQHPNLARAEFDRLKAILFNCVRLGPSTQNRTNHPQFAAHLQGRIAHAASINPSRAARLRALYDRIDWSK</sequence>
<dbReference type="SUPFAM" id="SSF56672">
    <property type="entry name" value="DNA/RNA polymerases"/>
    <property type="match status" value="1"/>
</dbReference>
<dbReference type="AlphaFoldDB" id="A0A517SHS6"/>
<keyword evidence="2" id="KW-0808">Transferase</keyword>
<accession>A0A517SHS6</accession>
<dbReference type="KEGG" id="ccos:Pan44_37260"/>
<evidence type="ECO:0000256" key="5">
    <source>
        <dbReference type="ARBA" id="ARBA00022842"/>
    </source>
</evidence>
<dbReference type="GO" id="GO:0003723">
    <property type="term" value="F:RNA binding"/>
    <property type="evidence" value="ECO:0007669"/>
    <property type="project" value="InterPro"/>
</dbReference>
<keyword evidence="6 12" id="KW-0695">RNA-directed DNA polymerase</keyword>
<name>A0A517SHS6_9PLAN</name>
<dbReference type="Pfam" id="PF00078">
    <property type="entry name" value="RVT_1"/>
    <property type="match status" value="1"/>
</dbReference>
<keyword evidence="4" id="KW-0479">Metal-binding</keyword>
<comment type="similarity">
    <text evidence="8">Belongs to the bacterial reverse transcriptase family.</text>
</comment>
<evidence type="ECO:0000259" key="11">
    <source>
        <dbReference type="PROSITE" id="PS50878"/>
    </source>
</evidence>
<evidence type="ECO:0000313" key="12">
    <source>
        <dbReference type="EMBL" id="QDT55680.1"/>
    </source>
</evidence>
<dbReference type="GO" id="GO:0051607">
    <property type="term" value="P:defense response to virus"/>
    <property type="evidence" value="ECO:0007669"/>
    <property type="project" value="UniProtKB-KW"/>
</dbReference>
<dbReference type="EMBL" id="CP036271">
    <property type="protein sequence ID" value="QDT55680.1"/>
    <property type="molecule type" value="Genomic_DNA"/>
</dbReference>
<dbReference type="Proteomes" id="UP000315700">
    <property type="component" value="Chromosome"/>
</dbReference>
<dbReference type="PANTHER" id="PTHR34047">
    <property type="entry name" value="NUCLEAR INTRON MATURASE 1, MITOCHONDRIAL-RELATED"/>
    <property type="match status" value="1"/>
</dbReference>
<dbReference type="PANTHER" id="PTHR34047:SF7">
    <property type="entry name" value="RNA-DIRECTED DNA POLYMERASE"/>
    <property type="match status" value="1"/>
</dbReference>
<dbReference type="EC" id="2.7.7.49" evidence="1"/>
<dbReference type="InterPro" id="IPR043502">
    <property type="entry name" value="DNA/RNA_pol_sf"/>
</dbReference>
<evidence type="ECO:0000256" key="1">
    <source>
        <dbReference type="ARBA" id="ARBA00012493"/>
    </source>
</evidence>
<evidence type="ECO:0000256" key="8">
    <source>
        <dbReference type="ARBA" id="ARBA00034120"/>
    </source>
</evidence>
<keyword evidence="13" id="KW-1185">Reference proteome</keyword>
<dbReference type="GO" id="GO:0046872">
    <property type="term" value="F:metal ion binding"/>
    <property type="evidence" value="ECO:0007669"/>
    <property type="project" value="UniProtKB-KW"/>
</dbReference>